<name>A0A371HAY3_MUCPR</name>
<feature type="region of interest" description="Disordered" evidence="2">
    <location>
        <begin position="1"/>
        <end position="25"/>
    </location>
</feature>
<gene>
    <name evidence="3" type="ORF">CR513_16968</name>
</gene>
<dbReference type="InterPro" id="IPR040357">
    <property type="entry name" value="Vma22/CCDC115"/>
</dbReference>
<dbReference type="EMBL" id="QJKJ01003110">
    <property type="protein sequence ID" value="RDX99924.1"/>
    <property type="molecule type" value="Genomic_DNA"/>
</dbReference>
<feature type="compositionally biased region" description="Polar residues" evidence="2">
    <location>
        <begin position="1"/>
        <end position="18"/>
    </location>
</feature>
<proteinExistence type="predicted"/>
<comment type="caution">
    <text evidence="3">The sequence shown here is derived from an EMBL/GenBank/DDBJ whole genome shotgun (WGS) entry which is preliminary data.</text>
</comment>
<dbReference type="GO" id="GO:0070072">
    <property type="term" value="P:vacuolar proton-transporting V-type ATPase complex assembly"/>
    <property type="evidence" value="ECO:0007669"/>
    <property type="project" value="InterPro"/>
</dbReference>
<dbReference type="OrthoDB" id="408631at2759"/>
<dbReference type="AlphaFoldDB" id="A0A371HAY3"/>
<organism evidence="3 4">
    <name type="scientific">Mucuna pruriens</name>
    <name type="common">Velvet bean</name>
    <name type="synonym">Dolichos pruriens</name>
    <dbReference type="NCBI Taxonomy" id="157652"/>
    <lineage>
        <taxon>Eukaryota</taxon>
        <taxon>Viridiplantae</taxon>
        <taxon>Streptophyta</taxon>
        <taxon>Embryophyta</taxon>
        <taxon>Tracheophyta</taxon>
        <taxon>Spermatophyta</taxon>
        <taxon>Magnoliopsida</taxon>
        <taxon>eudicotyledons</taxon>
        <taxon>Gunneridae</taxon>
        <taxon>Pentapetalae</taxon>
        <taxon>rosids</taxon>
        <taxon>fabids</taxon>
        <taxon>Fabales</taxon>
        <taxon>Fabaceae</taxon>
        <taxon>Papilionoideae</taxon>
        <taxon>50 kb inversion clade</taxon>
        <taxon>NPAAA clade</taxon>
        <taxon>indigoferoid/millettioid clade</taxon>
        <taxon>Phaseoleae</taxon>
        <taxon>Mucuna</taxon>
    </lineage>
</organism>
<dbReference type="GO" id="GO:0051082">
    <property type="term" value="F:unfolded protein binding"/>
    <property type="evidence" value="ECO:0007669"/>
    <property type="project" value="TreeGrafter"/>
</dbReference>
<sequence>EYQKHQCSGNGEEPQTQEPDGEDYQQVQHRQQQLLVLQFIDSMHNYLSLFHALSSTLQQFFLLVLKLYSAATTLNIIKYDDTQLHFLLRKWVSSEHGSTLLEDENVQPQDSSAVSHFLICLVVRTAKVNMAKNLSGLADIPELSVELLCKLLSAFYRFKGERSKSLSVFGILISPKLLCTRGYMTFFAALETLKKIANMQSSLLYSFHRVLYTYSSLTARHLRH</sequence>
<dbReference type="PANTHER" id="PTHR31996">
    <property type="entry name" value="COILED-COIL DOMAIN-CONTAINING PROTEIN 115"/>
    <property type="match status" value="1"/>
</dbReference>
<evidence type="ECO:0000256" key="1">
    <source>
        <dbReference type="ARBA" id="ARBA00093634"/>
    </source>
</evidence>
<feature type="non-terminal residue" evidence="3">
    <location>
        <position position="1"/>
    </location>
</feature>
<evidence type="ECO:0000313" key="3">
    <source>
        <dbReference type="EMBL" id="RDX99924.1"/>
    </source>
</evidence>
<protein>
    <recommendedName>
        <fullName evidence="1">Vacuolar ATPase assembly protein VMA22</fullName>
    </recommendedName>
</protein>
<accession>A0A371HAY3</accession>
<dbReference type="Proteomes" id="UP000257109">
    <property type="component" value="Unassembled WGS sequence"/>
</dbReference>
<keyword evidence="4" id="KW-1185">Reference proteome</keyword>
<dbReference type="STRING" id="157652.A0A371HAY3"/>
<evidence type="ECO:0000256" key="2">
    <source>
        <dbReference type="SAM" id="MobiDB-lite"/>
    </source>
</evidence>
<reference evidence="3" key="1">
    <citation type="submission" date="2018-05" db="EMBL/GenBank/DDBJ databases">
        <title>Draft genome of Mucuna pruriens seed.</title>
        <authorList>
            <person name="Nnadi N.E."/>
            <person name="Vos R."/>
            <person name="Hasami M.H."/>
            <person name="Devisetty U.K."/>
            <person name="Aguiy J.C."/>
        </authorList>
    </citation>
    <scope>NUCLEOTIDE SEQUENCE [LARGE SCALE GENOMIC DNA]</scope>
    <source>
        <strain evidence="3">JCA_2017</strain>
    </source>
</reference>
<evidence type="ECO:0000313" key="4">
    <source>
        <dbReference type="Proteomes" id="UP000257109"/>
    </source>
</evidence>
<dbReference type="PANTHER" id="PTHR31996:SF2">
    <property type="entry name" value="COILED-COIL DOMAIN-CONTAINING PROTEIN 115"/>
    <property type="match status" value="1"/>
</dbReference>